<organism evidence="3 4">
    <name type="scientific">Jannaschia faecimaris</name>
    <dbReference type="NCBI Taxonomy" id="1244108"/>
    <lineage>
        <taxon>Bacteria</taxon>
        <taxon>Pseudomonadati</taxon>
        <taxon>Pseudomonadota</taxon>
        <taxon>Alphaproteobacteria</taxon>
        <taxon>Rhodobacterales</taxon>
        <taxon>Roseobacteraceae</taxon>
        <taxon>Jannaschia</taxon>
    </lineage>
</organism>
<dbReference type="EMBL" id="FNPX01000010">
    <property type="protein sequence ID" value="SDZ31983.1"/>
    <property type="molecule type" value="Genomic_DNA"/>
</dbReference>
<name>A0A1H3S1P5_9RHOB</name>
<evidence type="ECO:0000313" key="4">
    <source>
        <dbReference type="Proteomes" id="UP000198914"/>
    </source>
</evidence>
<evidence type="ECO:0000259" key="2">
    <source>
        <dbReference type="PROSITE" id="PS51724"/>
    </source>
</evidence>
<protein>
    <submittedName>
        <fullName evidence="3">Sporulation related domain-containing protein</fullName>
    </submittedName>
</protein>
<dbReference type="Proteomes" id="UP000198914">
    <property type="component" value="Unassembled WGS sequence"/>
</dbReference>
<feature type="region of interest" description="Disordered" evidence="1">
    <location>
        <begin position="173"/>
        <end position="192"/>
    </location>
</feature>
<gene>
    <name evidence="3" type="ORF">SAMN05444004_11083</name>
</gene>
<proteinExistence type="predicted"/>
<evidence type="ECO:0000256" key="1">
    <source>
        <dbReference type="SAM" id="MobiDB-lite"/>
    </source>
</evidence>
<dbReference type="GO" id="GO:0042834">
    <property type="term" value="F:peptidoglycan binding"/>
    <property type="evidence" value="ECO:0007669"/>
    <property type="project" value="InterPro"/>
</dbReference>
<sequence length="404" mass="41647">MQVRQTVRTRQYQKHGAVTVRQATNGVFSLFSIRVFSSVALVAMVAGCQGAFPGGGNSGGDATRAMPIGESVQLIERDVEAPEVFSAKDRALWDGRPSLGGVWVAAPEVRDPERVIIRNEDNGKFVIGALFKRERSNPGPTLQLSSDAAAALGILAGSPTTIDVVALRREETPAPVPAPAASAPQAVSESEAGPIAEEIVQTAEAPATEDARPDAIAAATAAIEAAETSDDSASVAAIETGSESAELDTAQVTAPEPQRGNFFSRIFKRRGSANGGPAAMPDQSVMPAPLEQAAVNSATAPAVTATTLDATPVRTASVGALPASSTGLERPYVQIGIFTVEQNARDTATSLSTAGIVATVQEQESRGRAFWRVVVGPTTSAGDRAAVIRKAKSLGFTDAFATGG</sequence>
<feature type="compositionally biased region" description="Low complexity" evidence="1">
    <location>
        <begin position="179"/>
        <end position="192"/>
    </location>
</feature>
<dbReference type="InterPro" id="IPR036680">
    <property type="entry name" value="SPOR-like_sf"/>
</dbReference>
<feature type="domain" description="SPOR" evidence="2">
    <location>
        <begin position="325"/>
        <end position="404"/>
    </location>
</feature>
<dbReference type="Gene3D" id="3.30.70.1070">
    <property type="entry name" value="Sporulation related repeat"/>
    <property type="match status" value="1"/>
</dbReference>
<dbReference type="PROSITE" id="PS51724">
    <property type="entry name" value="SPOR"/>
    <property type="match status" value="1"/>
</dbReference>
<dbReference type="SUPFAM" id="SSF110997">
    <property type="entry name" value="Sporulation related repeat"/>
    <property type="match status" value="1"/>
</dbReference>
<evidence type="ECO:0000313" key="3">
    <source>
        <dbReference type="EMBL" id="SDZ31983.1"/>
    </source>
</evidence>
<dbReference type="Pfam" id="PF05036">
    <property type="entry name" value="SPOR"/>
    <property type="match status" value="1"/>
</dbReference>
<dbReference type="InterPro" id="IPR007730">
    <property type="entry name" value="SPOR-like_dom"/>
</dbReference>
<keyword evidence="4" id="KW-1185">Reference proteome</keyword>
<dbReference type="AlphaFoldDB" id="A0A1H3S1P5"/>
<reference evidence="4" key="1">
    <citation type="submission" date="2016-10" db="EMBL/GenBank/DDBJ databases">
        <authorList>
            <person name="Varghese N."/>
            <person name="Submissions S."/>
        </authorList>
    </citation>
    <scope>NUCLEOTIDE SEQUENCE [LARGE SCALE GENOMIC DNA]</scope>
    <source>
        <strain evidence="4">DSM 100420</strain>
    </source>
</reference>
<accession>A0A1H3S1P5</accession>
<dbReference type="STRING" id="1244108.SAMN05444004_11083"/>